<accession>A0A7C8YLN3</accession>
<sequence>MFPISHPISSSITYLLVVSYSISFLQTPLLKILANHVTASVFLALVKDGTPSSSTNFLNINILPHFQFLLSVAGFMRKSQFLIFLVIFLVALLNICRDHTRIQFFTQDD</sequence>
<evidence type="ECO:0000256" key="1">
    <source>
        <dbReference type="SAM" id="Phobius"/>
    </source>
</evidence>
<keyword evidence="1" id="KW-0472">Membrane</keyword>
<keyword evidence="1" id="KW-1133">Transmembrane helix</keyword>
<reference evidence="2" key="2">
    <citation type="submission" date="2020-07" db="EMBL/GenBank/DDBJ databases">
        <authorList>
            <person name="Vera ALvarez R."/>
            <person name="Arias-Moreno D.M."/>
            <person name="Jimenez-Jacinto V."/>
            <person name="Jimenez-Bremont J.F."/>
            <person name="Swaminathan K."/>
            <person name="Moose S.P."/>
            <person name="Guerrero-Gonzalez M.L."/>
            <person name="Marino-Ramirez L."/>
            <person name="Landsman D."/>
            <person name="Rodriguez-Kessler M."/>
            <person name="Delgado-Sanchez P."/>
        </authorList>
    </citation>
    <scope>NUCLEOTIDE SEQUENCE</scope>
    <source>
        <tissue evidence="2">Cladode</tissue>
    </source>
</reference>
<feature type="transmembrane region" description="Helical" evidence="1">
    <location>
        <begin position="79"/>
        <end position="96"/>
    </location>
</feature>
<keyword evidence="1" id="KW-0812">Transmembrane</keyword>
<protein>
    <submittedName>
        <fullName evidence="2">Uncharacterized protein</fullName>
    </submittedName>
</protein>
<proteinExistence type="predicted"/>
<evidence type="ECO:0000313" key="2">
    <source>
        <dbReference type="EMBL" id="MBA4621091.1"/>
    </source>
</evidence>
<organism evidence="2">
    <name type="scientific">Opuntia streptacantha</name>
    <name type="common">Prickly pear cactus</name>
    <name type="synonym">Opuntia cardona</name>
    <dbReference type="NCBI Taxonomy" id="393608"/>
    <lineage>
        <taxon>Eukaryota</taxon>
        <taxon>Viridiplantae</taxon>
        <taxon>Streptophyta</taxon>
        <taxon>Embryophyta</taxon>
        <taxon>Tracheophyta</taxon>
        <taxon>Spermatophyta</taxon>
        <taxon>Magnoliopsida</taxon>
        <taxon>eudicotyledons</taxon>
        <taxon>Gunneridae</taxon>
        <taxon>Pentapetalae</taxon>
        <taxon>Caryophyllales</taxon>
        <taxon>Cactineae</taxon>
        <taxon>Cactaceae</taxon>
        <taxon>Opuntioideae</taxon>
        <taxon>Opuntia</taxon>
    </lineage>
</organism>
<name>A0A7C8YLN3_OPUST</name>
<reference evidence="2" key="1">
    <citation type="journal article" date="2013" name="J. Plant Res.">
        <title>Effect of fungi and light on seed germination of three Opuntia species from semiarid lands of central Mexico.</title>
        <authorList>
            <person name="Delgado-Sanchez P."/>
            <person name="Jimenez-Bremont J.F."/>
            <person name="Guerrero-Gonzalez Mde L."/>
            <person name="Flores J."/>
        </authorList>
    </citation>
    <scope>NUCLEOTIDE SEQUENCE</scope>
    <source>
        <tissue evidence="2">Cladode</tissue>
    </source>
</reference>
<dbReference type="EMBL" id="GISG01032924">
    <property type="protein sequence ID" value="MBA4621091.1"/>
    <property type="molecule type" value="Transcribed_RNA"/>
</dbReference>
<dbReference type="AlphaFoldDB" id="A0A7C8YLN3"/>
<feature type="transmembrane region" description="Helical" evidence="1">
    <location>
        <begin position="12"/>
        <end position="34"/>
    </location>
</feature>